<evidence type="ECO:0000256" key="2">
    <source>
        <dbReference type="ARBA" id="ARBA00022475"/>
    </source>
</evidence>
<evidence type="ECO:0000256" key="3">
    <source>
        <dbReference type="ARBA" id="ARBA00022692"/>
    </source>
</evidence>
<keyword evidence="4 6" id="KW-1133">Transmembrane helix</keyword>
<feature type="domain" description="Copper resistance protein D" evidence="7">
    <location>
        <begin position="170"/>
        <end position="266"/>
    </location>
</feature>
<feature type="transmembrane region" description="Helical" evidence="6">
    <location>
        <begin position="82"/>
        <end position="100"/>
    </location>
</feature>
<evidence type="ECO:0000256" key="6">
    <source>
        <dbReference type="SAM" id="Phobius"/>
    </source>
</evidence>
<reference evidence="8 9" key="1">
    <citation type="submission" date="2018-12" db="EMBL/GenBank/DDBJ databases">
        <title>Bacillus chawlae sp. nov., Bacillus glennii sp. nov., and Bacillus saganii sp. nov. Isolated from the Vehicle Assembly Building at Kennedy Space Center where the Viking Spacecraft were Assembled.</title>
        <authorList>
            <person name="Seuylemezian A."/>
            <person name="Vaishampayan P."/>
        </authorList>
    </citation>
    <scope>NUCLEOTIDE SEQUENCE [LARGE SCALE GENOMIC DNA]</scope>
    <source>
        <strain evidence="8 9">L5</strain>
    </source>
</reference>
<feature type="transmembrane region" description="Helical" evidence="6">
    <location>
        <begin position="215"/>
        <end position="234"/>
    </location>
</feature>
<dbReference type="EMBL" id="RYZZ01000033">
    <property type="protein sequence ID" value="RUQ26600.1"/>
    <property type="molecule type" value="Genomic_DNA"/>
</dbReference>
<comment type="caution">
    <text evidence="8">The sequence shown here is derived from an EMBL/GenBank/DDBJ whole genome shotgun (WGS) entry which is preliminary data.</text>
</comment>
<dbReference type="OrthoDB" id="2387346at2"/>
<feature type="transmembrane region" description="Helical" evidence="6">
    <location>
        <begin position="41"/>
        <end position="62"/>
    </location>
</feature>
<evidence type="ECO:0000256" key="5">
    <source>
        <dbReference type="ARBA" id="ARBA00023136"/>
    </source>
</evidence>
<dbReference type="Proteomes" id="UP000267430">
    <property type="component" value="Unassembled WGS sequence"/>
</dbReference>
<accession>A0A3S0VJE6</accession>
<proteinExistence type="predicted"/>
<keyword evidence="5 6" id="KW-0472">Membrane</keyword>
<feature type="transmembrane region" description="Helical" evidence="6">
    <location>
        <begin position="254"/>
        <end position="271"/>
    </location>
</feature>
<dbReference type="GO" id="GO:0005886">
    <property type="term" value="C:plasma membrane"/>
    <property type="evidence" value="ECO:0007669"/>
    <property type="project" value="UniProtKB-SubCell"/>
</dbReference>
<keyword evidence="2" id="KW-1003">Cell membrane</keyword>
<gene>
    <name evidence="8" type="ORF">ELQ35_18025</name>
</gene>
<keyword evidence="3 6" id="KW-0812">Transmembrane</keyword>
<dbReference type="PANTHER" id="PTHR34820:SF4">
    <property type="entry name" value="INNER MEMBRANE PROTEIN YEBZ"/>
    <property type="match status" value="1"/>
</dbReference>
<dbReference type="AlphaFoldDB" id="A0A3S0VJE6"/>
<dbReference type="PANTHER" id="PTHR34820">
    <property type="entry name" value="INNER MEMBRANE PROTEIN YEBZ"/>
    <property type="match status" value="1"/>
</dbReference>
<keyword evidence="9" id="KW-1185">Reference proteome</keyword>
<name>A0A3S0VJE6_9BACI</name>
<feature type="transmembrane region" description="Helical" evidence="6">
    <location>
        <begin position="141"/>
        <end position="161"/>
    </location>
</feature>
<feature type="transmembrane region" description="Helical" evidence="6">
    <location>
        <begin position="6"/>
        <end position="29"/>
    </location>
</feature>
<evidence type="ECO:0000313" key="8">
    <source>
        <dbReference type="EMBL" id="RUQ26600.1"/>
    </source>
</evidence>
<feature type="transmembrane region" description="Helical" evidence="6">
    <location>
        <begin position="173"/>
        <end position="195"/>
    </location>
</feature>
<feature type="transmembrane region" description="Helical" evidence="6">
    <location>
        <begin position="309"/>
        <end position="329"/>
    </location>
</feature>
<comment type="subcellular location">
    <subcellularLocation>
        <location evidence="1">Cell membrane</location>
        <topology evidence="1">Multi-pass membrane protein</topology>
    </subcellularLocation>
</comment>
<sequence>MNVLIVLLELCSYIFFSLLMGHVVLLFVSDDRKPAIQMSKPWLLISILGIILCSLGPVLQVVAHFNGVMSVSETLMTVITDFQVGKAWLVISWVSIFLWFTTLHNGSRYLQAFWMLCLITAVGYASHVASLSFVAGWAMHSIHLLSVTLWAGVLLHVSWFAKDGKNLHSFLKWFSTFAAICMAIILSSGFAVMLFVVDVKDYVNSWVLSYGQTLLLKHLSIIPLLALAFVNMYLTRKGKKGGFNPFPFLRAESILFFIVIGFTGLLGTLSPPHNIDFTVDSEGAAKWAQFMAGGTISSPVHLTIQSGQILEGVSLITFSIAFLGMLAYSIRKKASIVWYVLFSVCFIASAYFGLNRLYL</sequence>
<evidence type="ECO:0000256" key="1">
    <source>
        <dbReference type="ARBA" id="ARBA00004651"/>
    </source>
</evidence>
<organism evidence="8 9">
    <name type="scientific">Peribacillus cavernae</name>
    <dbReference type="NCBI Taxonomy" id="1674310"/>
    <lineage>
        <taxon>Bacteria</taxon>
        <taxon>Bacillati</taxon>
        <taxon>Bacillota</taxon>
        <taxon>Bacilli</taxon>
        <taxon>Bacillales</taxon>
        <taxon>Bacillaceae</taxon>
        <taxon>Peribacillus</taxon>
    </lineage>
</organism>
<dbReference type="GO" id="GO:0006825">
    <property type="term" value="P:copper ion transport"/>
    <property type="evidence" value="ECO:0007669"/>
    <property type="project" value="InterPro"/>
</dbReference>
<dbReference type="RefSeq" id="WP_126866594.1">
    <property type="nucleotide sequence ID" value="NZ_JAUSTX010000012.1"/>
</dbReference>
<protein>
    <recommendedName>
        <fullName evidence="7">Copper resistance protein D domain-containing protein</fullName>
    </recommendedName>
</protein>
<dbReference type="InterPro" id="IPR008457">
    <property type="entry name" value="Cu-R_CopD_dom"/>
</dbReference>
<feature type="transmembrane region" description="Helical" evidence="6">
    <location>
        <begin position="112"/>
        <end position="135"/>
    </location>
</feature>
<dbReference type="InterPro" id="IPR032694">
    <property type="entry name" value="CopC/D"/>
</dbReference>
<evidence type="ECO:0000256" key="4">
    <source>
        <dbReference type="ARBA" id="ARBA00022989"/>
    </source>
</evidence>
<feature type="transmembrane region" description="Helical" evidence="6">
    <location>
        <begin position="336"/>
        <end position="354"/>
    </location>
</feature>
<dbReference type="Pfam" id="PF05425">
    <property type="entry name" value="CopD"/>
    <property type="match status" value="1"/>
</dbReference>
<evidence type="ECO:0000259" key="7">
    <source>
        <dbReference type="Pfam" id="PF05425"/>
    </source>
</evidence>
<evidence type="ECO:0000313" key="9">
    <source>
        <dbReference type="Proteomes" id="UP000267430"/>
    </source>
</evidence>